<organism evidence="1 2">
    <name type="scientific">Melissococcus plutonius</name>
    <dbReference type="NCBI Taxonomy" id="33970"/>
    <lineage>
        <taxon>Bacteria</taxon>
        <taxon>Bacillati</taxon>
        <taxon>Bacillota</taxon>
        <taxon>Bacilli</taxon>
        <taxon>Lactobacillales</taxon>
        <taxon>Enterococcaceae</taxon>
        <taxon>Melissococcus</taxon>
    </lineage>
</organism>
<name>A0A2Z5Y238_9ENTE</name>
<dbReference type="EMBL" id="AP018492">
    <property type="protein sequence ID" value="BBC60830.1"/>
    <property type="molecule type" value="Genomic_DNA"/>
</dbReference>
<proteinExistence type="predicted"/>
<sequence length="37" mass="4528">MDSIQFKKSISFDQKELTRKTKTNTKELIKKIFKNFY</sequence>
<gene>
    <name evidence="1" type="ORF">DAT561_0711</name>
</gene>
<dbReference type="Proteomes" id="UP000269226">
    <property type="component" value="Chromosome"/>
</dbReference>
<evidence type="ECO:0000313" key="1">
    <source>
        <dbReference type="EMBL" id="BBC60830.1"/>
    </source>
</evidence>
<accession>A0A2Z5Y238</accession>
<evidence type="ECO:0000313" key="2">
    <source>
        <dbReference type="Proteomes" id="UP000269226"/>
    </source>
</evidence>
<reference evidence="1 2" key="1">
    <citation type="submission" date="2018-01" db="EMBL/GenBank/DDBJ databases">
        <title>Whole genome sequence of Melissococcus plutonius DAT561.</title>
        <authorList>
            <person name="Okumura K."/>
            <person name="Takamatsu D."/>
            <person name="Okura M."/>
        </authorList>
    </citation>
    <scope>NUCLEOTIDE SEQUENCE [LARGE SCALE GENOMIC DNA]</scope>
    <source>
        <strain evidence="1 2">DAT561</strain>
    </source>
</reference>
<dbReference type="AlphaFoldDB" id="A0A2Z5Y238"/>
<protein>
    <submittedName>
        <fullName evidence="1">Uncharacterized protein</fullName>
    </submittedName>
</protein>